<dbReference type="Pfam" id="PF18741">
    <property type="entry name" value="MTES_1575"/>
    <property type="match status" value="1"/>
</dbReference>
<dbReference type="CDD" id="cd18808">
    <property type="entry name" value="SF1_C_Upf1"/>
    <property type="match status" value="1"/>
</dbReference>
<evidence type="ECO:0000259" key="5">
    <source>
        <dbReference type="Pfam" id="PF18741"/>
    </source>
</evidence>
<feature type="domain" description="DNA2/NAM7 helicase helicase" evidence="3">
    <location>
        <begin position="382"/>
        <end position="510"/>
    </location>
</feature>
<name>A0A9X1SZ34_9ACTN</name>
<evidence type="ECO:0000259" key="3">
    <source>
        <dbReference type="Pfam" id="PF13086"/>
    </source>
</evidence>
<dbReference type="SUPFAM" id="SSF52540">
    <property type="entry name" value="P-loop containing nucleoside triphosphate hydrolases"/>
    <property type="match status" value="1"/>
</dbReference>
<feature type="domain" description="Restriction endonuclease type II-like" evidence="5">
    <location>
        <begin position="1356"/>
        <end position="1448"/>
    </location>
</feature>
<dbReference type="InterPro" id="IPR045055">
    <property type="entry name" value="DNA2/NAM7-like"/>
</dbReference>
<protein>
    <submittedName>
        <fullName evidence="6">AAA family ATPase</fullName>
    </submittedName>
</protein>
<organism evidence="6 7">
    <name type="scientific">Kineosporia babensis</name>
    <dbReference type="NCBI Taxonomy" id="499548"/>
    <lineage>
        <taxon>Bacteria</taxon>
        <taxon>Bacillati</taxon>
        <taxon>Actinomycetota</taxon>
        <taxon>Actinomycetes</taxon>
        <taxon>Kineosporiales</taxon>
        <taxon>Kineosporiaceae</taxon>
        <taxon>Kineosporia</taxon>
    </lineage>
</organism>
<evidence type="ECO:0000259" key="4">
    <source>
        <dbReference type="Pfam" id="PF13087"/>
    </source>
</evidence>
<evidence type="ECO:0000256" key="2">
    <source>
        <dbReference type="SAM" id="MobiDB-lite"/>
    </source>
</evidence>
<feature type="coiled-coil region" evidence="1">
    <location>
        <begin position="482"/>
        <end position="509"/>
    </location>
</feature>
<sequence>MPDRQRSAEQDVVLDRTRRFLDYLGSVARELKTKAERDLRQAAAGTPLWPDVVPVHHAVTLGPAQGRDAWLTVRKVSEPARPALPRQLTDHVDAVSLDDLDEGPSQRAPEPLVGPEPSEDAEPEQLEAWQAQQQLHEAWRERQEQLETWTEQVWKPWAESIPPARAARALYSHLFDLSLRLKEDQATHELTWGHSILGWQVGEQTIFSPVVTTRMTIESDSRDGTLRVLPERGSELELDALEGLGIPAIAELTALRERLRANPLDPWLADSLNSINSSVLAPLGLDAKLNESGEVVQPNRHPVLTPTWVLYSRKRALRQERFYQELADLIDEKGFIPEGVAAIVADEETITADREAGSTGYGNQNTAEWTAVADFPLLPLPSNDDQDRIIRQLGRSPGVTVQGPPGTGKTHTIANLVSHLVAHGKRVLVTAQKEQALEVLRDKIPEELRDLSVAMLGSSPEAIDQVHSAVQAMSSIVSRLDVDRETKKIAELKTQVEDLRIKIRQTDLKSVEAMRSEQSEFPLPNGPAKAGEVARWVHGQADVLGVVPDRVPADVSLPFSPAECIELHRLCRDLATSDLRALRQDRPKPGLLPVGSELRQDHEKLDRVRDKLADLEAEGVDFDGIDLLGEVELTALAEVATTEADRVGKLEETWLLGIRSKVRSSPDLQEYWAEQAEQLRARASRLIGLRKETVRNTFDVPDGDVRTHHDLLDQLEKRFAKNKGVPRFSGGGLRDFHAKTRIDGGEIRSLKELNLVRSWIDLRSETTSTVKYLEHLADECGLPVPATGGTFTSTVGQLAQQLKDALTWEETDQQAVVNQLRRALPALGSILDSQALSNAQRLLRAAAERRQERALTAALESRRDQLDLERQGTTASPIWDQLYTAFLQRSWDDWDTALNENARLNNLLPDLDQYDHLLGCLTPIAPGWAERLVARTHVLAPERWPDAWHWAQAETWLQDLRTKGALEHWQRRSEELRQELASTVIDMARRSAEIGLKHNLRDGQRRALKAWLSALGKVGKGTGKTAPHWQQTAREQMPEAMGAVPVWIMPIHRVLDNFDPRRSDLFDVVIVDESSQCDLLSVGVLALGKKVVVVGDDKQTSPPGVGVLRERIIGLQQAHLAGVPQKELLTVDESLYGIAERAYGDVVMLREHFRCVPEIIDFSNRFYDNRILPLREQTRTDIGPALRAVQVPDGACIGSPATRINRPEATALVQQLVTCADDPAYKGLTFGVVVLLNCGQRKEIENQLKEHLGLERFAELKLRVGDAAAFQGDERDVIFASVVTDNSSYAAVQKRDKQAINVAASRARDQLWIFHTVDPGTLNAEDQRRSLIDYARTYRDVRREAQDLRERCDSGFERDVLDQLLAHGYKVTVQHPVGNYRIDMVVHGEKDRLAVECDGDRFHGIEQWDDDLRRQRVLERLGWKFWRVLASTYYRSPDEAFAALVTRLDRLGISPIAPTEPLAPGVAPER</sequence>
<comment type="caution">
    <text evidence="6">The sequence shown here is derived from an EMBL/GenBank/DDBJ whole genome shotgun (WGS) entry which is preliminary data.</text>
</comment>
<dbReference type="InterPro" id="IPR027417">
    <property type="entry name" value="P-loop_NTPase"/>
</dbReference>
<feature type="domain" description="DNA2/NAM7 helicase-like C-terminal" evidence="4">
    <location>
        <begin position="1133"/>
        <end position="1314"/>
    </location>
</feature>
<dbReference type="RefSeq" id="WP_231449857.1">
    <property type="nucleotide sequence ID" value="NZ_JAJOMB010000038.1"/>
</dbReference>
<dbReference type="EMBL" id="JAJOMB010000038">
    <property type="protein sequence ID" value="MCD5317005.1"/>
    <property type="molecule type" value="Genomic_DNA"/>
</dbReference>
<proteinExistence type="predicted"/>
<dbReference type="PANTHER" id="PTHR10887:SF495">
    <property type="entry name" value="HELICASE SENATAXIN ISOFORM X1-RELATED"/>
    <property type="match status" value="1"/>
</dbReference>
<dbReference type="InterPro" id="IPR041679">
    <property type="entry name" value="DNA2/NAM7-like_C"/>
</dbReference>
<dbReference type="Pfam" id="PF13087">
    <property type="entry name" value="AAA_12"/>
    <property type="match status" value="1"/>
</dbReference>
<dbReference type="InterPro" id="IPR041677">
    <property type="entry name" value="DNA2/NAM7_AAA_11"/>
</dbReference>
<evidence type="ECO:0000256" key="1">
    <source>
        <dbReference type="SAM" id="Coils"/>
    </source>
</evidence>
<dbReference type="Gene3D" id="3.40.50.300">
    <property type="entry name" value="P-loop containing nucleotide triphosphate hydrolases"/>
    <property type="match status" value="3"/>
</dbReference>
<feature type="region of interest" description="Disordered" evidence="2">
    <location>
        <begin position="98"/>
        <end position="126"/>
    </location>
</feature>
<dbReference type="PANTHER" id="PTHR10887">
    <property type="entry name" value="DNA2/NAM7 HELICASE FAMILY"/>
    <property type="match status" value="1"/>
</dbReference>
<dbReference type="Pfam" id="PF13086">
    <property type="entry name" value="AAA_11"/>
    <property type="match status" value="1"/>
</dbReference>
<dbReference type="Gene3D" id="3.40.960.10">
    <property type="entry name" value="VSR Endonuclease"/>
    <property type="match status" value="1"/>
</dbReference>
<dbReference type="Proteomes" id="UP001138997">
    <property type="component" value="Unassembled WGS sequence"/>
</dbReference>
<keyword evidence="1" id="KW-0175">Coiled coil</keyword>
<keyword evidence="7" id="KW-1185">Reference proteome</keyword>
<dbReference type="InterPro" id="IPR047187">
    <property type="entry name" value="SF1_C_Upf1"/>
</dbReference>
<reference evidence="6" key="1">
    <citation type="submission" date="2021-11" db="EMBL/GenBank/DDBJ databases">
        <title>Streptomyces corallinus and Kineosporia corallina sp. nov., two new coral-derived marine actinobacteria.</title>
        <authorList>
            <person name="Buangrab K."/>
            <person name="Sutthacheep M."/>
            <person name="Yeemin T."/>
            <person name="Harunari E."/>
            <person name="Igarashi Y."/>
            <person name="Sripreechasak P."/>
            <person name="Kanchanasin P."/>
            <person name="Tanasupawat S."/>
            <person name="Phongsopitanun W."/>
        </authorList>
    </citation>
    <scope>NUCLEOTIDE SEQUENCE</scope>
    <source>
        <strain evidence="6">JCM 31032</strain>
    </source>
</reference>
<dbReference type="GO" id="GO:0004386">
    <property type="term" value="F:helicase activity"/>
    <property type="evidence" value="ECO:0007669"/>
    <property type="project" value="InterPro"/>
</dbReference>
<evidence type="ECO:0000313" key="6">
    <source>
        <dbReference type="EMBL" id="MCD5317005.1"/>
    </source>
</evidence>
<dbReference type="InterPro" id="IPR049468">
    <property type="entry name" value="Restrct_endonuc-II-like_dom"/>
</dbReference>
<accession>A0A9X1SZ34</accession>
<evidence type="ECO:0000313" key="7">
    <source>
        <dbReference type="Proteomes" id="UP001138997"/>
    </source>
</evidence>
<gene>
    <name evidence="6" type="ORF">LR394_39530</name>
</gene>